<name>A0A1B8BA26_FUSPO</name>
<proteinExistence type="predicted"/>
<dbReference type="EMBL" id="LYXU01000001">
    <property type="protein sequence ID" value="OBS29590.1"/>
    <property type="molecule type" value="Genomic_DNA"/>
</dbReference>
<protein>
    <submittedName>
        <fullName evidence="1">Uncharacterized protein</fullName>
    </submittedName>
</protein>
<dbReference type="Proteomes" id="UP000091967">
    <property type="component" value="Unassembled WGS sequence"/>
</dbReference>
<gene>
    <name evidence="1" type="ORF">FPOA_03527</name>
</gene>
<organism evidence="1 2">
    <name type="scientific">Fusarium poae</name>
    <dbReference type="NCBI Taxonomy" id="36050"/>
    <lineage>
        <taxon>Eukaryota</taxon>
        <taxon>Fungi</taxon>
        <taxon>Dikarya</taxon>
        <taxon>Ascomycota</taxon>
        <taxon>Pezizomycotina</taxon>
        <taxon>Sordariomycetes</taxon>
        <taxon>Hypocreomycetidae</taxon>
        <taxon>Hypocreales</taxon>
        <taxon>Nectriaceae</taxon>
        <taxon>Fusarium</taxon>
    </lineage>
</organism>
<evidence type="ECO:0000313" key="2">
    <source>
        <dbReference type="Proteomes" id="UP000091967"/>
    </source>
</evidence>
<evidence type="ECO:0000313" key="1">
    <source>
        <dbReference type="EMBL" id="OBS29590.1"/>
    </source>
</evidence>
<accession>A0A1B8BA26</accession>
<reference evidence="1 2" key="1">
    <citation type="submission" date="2016-06" db="EMBL/GenBank/DDBJ databases">
        <title>Living apart together: crosstalk between the core and supernumerary genomes in a fungal plant pathogen.</title>
        <authorList>
            <person name="Vanheule A."/>
            <person name="Audenaert K."/>
            <person name="Warris S."/>
            <person name="Van De Geest H."/>
            <person name="Schijlen E."/>
            <person name="Hofte M."/>
            <person name="De Saeger S."/>
            <person name="Haesaert G."/>
            <person name="Waalwijk C."/>
            <person name="Van Der Lee T."/>
        </authorList>
    </citation>
    <scope>NUCLEOTIDE SEQUENCE [LARGE SCALE GENOMIC DNA]</scope>
    <source>
        <strain evidence="1 2">2516</strain>
    </source>
</reference>
<comment type="caution">
    <text evidence="1">The sequence shown here is derived from an EMBL/GenBank/DDBJ whole genome shotgun (WGS) entry which is preliminary data.</text>
</comment>
<keyword evidence="2" id="KW-1185">Reference proteome</keyword>
<dbReference type="AlphaFoldDB" id="A0A1B8BA26"/>
<sequence>MPTPDYEKNILPQCQGIASIAKEQNAAFTQYYLNKGQVVYHNVPGEQRLDDLYGQLTSLATPLGNVTPDKQKKVGIISALDRYDSKKVRAGIELVEAMGRSTQPKSPKDAANWFGETQVILNGRVKALRETLSTWNP</sequence>